<evidence type="ECO:0000313" key="7">
    <source>
        <dbReference type="Proteomes" id="UP000199228"/>
    </source>
</evidence>
<feature type="signal peptide" evidence="4">
    <location>
        <begin position="1"/>
        <end position="24"/>
    </location>
</feature>
<name>A0A1G6C735_EUBOX</name>
<dbReference type="Pfam" id="PF13407">
    <property type="entry name" value="Peripla_BP_4"/>
    <property type="match status" value="1"/>
</dbReference>
<dbReference type="GO" id="GO:0030246">
    <property type="term" value="F:carbohydrate binding"/>
    <property type="evidence" value="ECO:0007669"/>
    <property type="project" value="UniProtKB-ARBA"/>
</dbReference>
<dbReference type="InterPro" id="IPR028082">
    <property type="entry name" value="Peripla_BP_I"/>
</dbReference>
<comment type="subcellular location">
    <subcellularLocation>
        <location evidence="1">Cell envelope</location>
    </subcellularLocation>
</comment>
<accession>A0A1G6C735</accession>
<reference evidence="6 7" key="1">
    <citation type="submission" date="2016-10" db="EMBL/GenBank/DDBJ databases">
        <authorList>
            <person name="de Groot N.N."/>
        </authorList>
    </citation>
    <scope>NUCLEOTIDE SEQUENCE [LARGE SCALE GENOMIC DNA]</scope>
    <source>
        <strain evidence="6 7">DSM 3217</strain>
    </source>
</reference>
<dbReference type="PANTHER" id="PTHR46847:SF1">
    <property type="entry name" value="D-ALLOSE-BINDING PERIPLASMIC PROTEIN-RELATED"/>
    <property type="match status" value="1"/>
</dbReference>
<dbReference type="RefSeq" id="WP_090174351.1">
    <property type="nucleotide sequence ID" value="NZ_FMXR01000016.1"/>
</dbReference>
<protein>
    <submittedName>
        <fullName evidence="6">ABC-type sugar transport system, substrate-binding protein, contains N-terminal xre family HTH domain</fullName>
    </submittedName>
</protein>
<keyword evidence="3 4" id="KW-0732">Signal</keyword>
<organism evidence="6 7">
    <name type="scientific">Eubacterium oxidoreducens</name>
    <dbReference type="NCBI Taxonomy" id="1732"/>
    <lineage>
        <taxon>Bacteria</taxon>
        <taxon>Bacillati</taxon>
        <taxon>Bacillota</taxon>
        <taxon>Clostridia</taxon>
        <taxon>Eubacteriales</taxon>
        <taxon>Eubacteriaceae</taxon>
        <taxon>Eubacterium</taxon>
    </lineage>
</organism>
<sequence>MMKRWKKILGIVAVSTLAMSVAVGCGSTSEEGGSESVDSSVETVSGDVEEIMNGIDEVLSDYTGNPSFYAEEFGETDATVLKGKKVFLIPVDASNDYANNYVEMEQRILETLGAEVFIYSADGTADSWIQGIQTATNQNYDVIDLVGGVSCDSLESQIQEARDAGVYVQDSHNTDIDTTYNDDATIGTDFALNGELMVLQTIAEIGDPSQVNALVIADTGAPCDPAMKTGVEETLEKYGCSYDVKEVAVTDWATGIPDVTKNAFMANSEYNAVIVYYDNMLLYAIPAMQEIDCDFDSIVVGSYNGSPNIMTYITDGTLDFNIGESVGWSACHSVDCLIRGLNGEEVHATAGFASYIINSENVENCLNPSTGEGSYAYDGVQDIYISGYSELWGVDISGAF</sequence>
<keyword evidence="6" id="KW-0813">Transport</keyword>
<dbReference type="GO" id="GO:0030313">
    <property type="term" value="C:cell envelope"/>
    <property type="evidence" value="ECO:0007669"/>
    <property type="project" value="UniProtKB-SubCell"/>
</dbReference>
<evidence type="ECO:0000256" key="1">
    <source>
        <dbReference type="ARBA" id="ARBA00004196"/>
    </source>
</evidence>
<dbReference type="Gene3D" id="3.40.50.2300">
    <property type="match status" value="2"/>
</dbReference>
<dbReference type="SUPFAM" id="SSF53822">
    <property type="entry name" value="Periplasmic binding protein-like I"/>
    <property type="match status" value="1"/>
</dbReference>
<dbReference type="EMBL" id="FMXR01000016">
    <property type="protein sequence ID" value="SDB28706.1"/>
    <property type="molecule type" value="Genomic_DNA"/>
</dbReference>
<evidence type="ECO:0000256" key="3">
    <source>
        <dbReference type="ARBA" id="ARBA00022729"/>
    </source>
</evidence>
<evidence type="ECO:0000256" key="4">
    <source>
        <dbReference type="SAM" id="SignalP"/>
    </source>
</evidence>
<keyword evidence="6" id="KW-0762">Sugar transport</keyword>
<dbReference type="PANTHER" id="PTHR46847">
    <property type="entry name" value="D-ALLOSE-BINDING PERIPLASMIC PROTEIN-RELATED"/>
    <property type="match status" value="1"/>
</dbReference>
<keyword evidence="7" id="KW-1185">Reference proteome</keyword>
<evidence type="ECO:0000313" key="6">
    <source>
        <dbReference type="EMBL" id="SDB28706.1"/>
    </source>
</evidence>
<dbReference type="Proteomes" id="UP000199228">
    <property type="component" value="Unassembled WGS sequence"/>
</dbReference>
<feature type="domain" description="Periplasmic binding protein" evidence="5">
    <location>
        <begin position="88"/>
        <end position="330"/>
    </location>
</feature>
<dbReference type="OrthoDB" id="1770017at2"/>
<dbReference type="STRING" id="1732.SAMN02910417_02139"/>
<proteinExistence type="inferred from homology"/>
<comment type="similarity">
    <text evidence="2">Belongs to the bacterial solute-binding protein 2 family.</text>
</comment>
<dbReference type="AlphaFoldDB" id="A0A1G6C735"/>
<feature type="chain" id="PRO_5011740917" evidence="4">
    <location>
        <begin position="25"/>
        <end position="400"/>
    </location>
</feature>
<gene>
    <name evidence="6" type="ORF">SAMN02910417_02139</name>
</gene>
<dbReference type="PROSITE" id="PS51257">
    <property type="entry name" value="PROKAR_LIPOPROTEIN"/>
    <property type="match status" value="1"/>
</dbReference>
<evidence type="ECO:0000259" key="5">
    <source>
        <dbReference type="Pfam" id="PF13407"/>
    </source>
</evidence>
<evidence type="ECO:0000256" key="2">
    <source>
        <dbReference type="ARBA" id="ARBA00007639"/>
    </source>
</evidence>
<dbReference type="InterPro" id="IPR025997">
    <property type="entry name" value="SBP_2_dom"/>
</dbReference>